<gene>
    <name evidence="1" type="ORF">PPOP_2852</name>
</gene>
<organism evidence="1 2">
    <name type="scientific">Paenibacillus popilliae ATCC 14706</name>
    <dbReference type="NCBI Taxonomy" id="1212764"/>
    <lineage>
        <taxon>Bacteria</taxon>
        <taxon>Bacillati</taxon>
        <taxon>Bacillota</taxon>
        <taxon>Bacilli</taxon>
        <taxon>Bacillales</taxon>
        <taxon>Paenibacillaceae</taxon>
        <taxon>Paenibacillus</taxon>
    </lineage>
</organism>
<keyword evidence="2" id="KW-1185">Reference proteome</keyword>
<name>M9M381_PAEPP</name>
<dbReference type="Proteomes" id="UP000029453">
    <property type="component" value="Unassembled WGS sequence"/>
</dbReference>
<dbReference type="OrthoDB" id="2667084at2"/>
<dbReference type="EMBL" id="BALG01000221">
    <property type="protein sequence ID" value="GAC43469.1"/>
    <property type="molecule type" value="Genomic_DNA"/>
</dbReference>
<proteinExistence type="predicted"/>
<dbReference type="RefSeq" id="WP_006287121.1">
    <property type="nucleotide sequence ID" value="NZ_BALG01000221.1"/>
</dbReference>
<comment type="caution">
    <text evidence="1">The sequence shown here is derived from an EMBL/GenBank/DDBJ whole genome shotgun (WGS) entry which is preliminary data.</text>
</comment>
<reference evidence="1 2" key="1">
    <citation type="submission" date="2012-10" db="EMBL/GenBank/DDBJ databases">
        <title>Draft Genome Sequence of Paenibacillus popilliae ATCC 14706T.</title>
        <authorList>
            <person name="Iiyama K."/>
            <person name="Mori K."/>
            <person name="Mon H."/>
            <person name="Chieda Y."/>
            <person name="Lee J.M."/>
            <person name="Kusakabe T."/>
            <person name="Tashiro K."/>
            <person name="Asano S."/>
            <person name="Yasunaga-Aoki C."/>
            <person name="Shimizu S."/>
        </authorList>
    </citation>
    <scope>NUCLEOTIDE SEQUENCE [LARGE SCALE GENOMIC DNA]</scope>
    <source>
        <strain evidence="1 2">ATCC 14706</strain>
    </source>
</reference>
<sequence length="96" mass="11268">MTAQLERADTFELLYFMAPYPKRETSEFQGKYHHLGFNWRAFPLKGDLEPLTNRLYAALQGVDKGERYDFYAQIMWHILDQDESAMERLLEAAFGG</sequence>
<evidence type="ECO:0000313" key="2">
    <source>
        <dbReference type="Proteomes" id="UP000029453"/>
    </source>
</evidence>
<accession>M9M381</accession>
<protein>
    <submittedName>
        <fullName evidence="1">Uncharacterized protein</fullName>
    </submittedName>
</protein>
<evidence type="ECO:0000313" key="1">
    <source>
        <dbReference type="EMBL" id="GAC43469.1"/>
    </source>
</evidence>
<dbReference type="AlphaFoldDB" id="M9M381"/>